<keyword evidence="2" id="KW-1185">Reference proteome</keyword>
<sequence>MKTYTPNQIYISNGAGFVRILQTDQDNHMTISEFENMELALQSLNVDPEQKIGIHMTDKQMELITYDSKQDSVRSMFTGGHSFERLQRSQLDFFYPLQKMVKANTKYPTVVFRKRKDTFSSKYEERLRIYGDVLLFPPTLYDLHHFLTRIEMDYVDSRFIKCLNHD</sequence>
<geneLocation type="plasmid" evidence="1 2">
    <name>p4</name>
</geneLocation>
<reference evidence="1 2" key="1">
    <citation type="submission" date="2021-05" db="EMBL/GenBank/DDBJ databases">
        <title>Biocontrol using Exiguobacterium acetylicum SI17 against litchi downy blight caused by Peronophythora litchii.</title>
        <authorList>
            <person name="Zheng L."/>
        </authorList>
    </citation>
    <scope>NUCLEOTIDE SEQUENCE [LARGE SCALE GENOMIC DNA]</scope>
    <source>
        <strain evidence="1 2">SI17</strain>
        <plasmid evidence="1 2">p4</plasmid>
    </source>
</reference>
<name>A0ABX8GF43_EXIAC</name>
<dbReference type="RefSeq" id="WP_214814281.1">
    <property type="nucleotide sequence ID" value="NZ_CP075901.1"/>
</dbReference>
<dbReference type="Proteomes" id="UP000679498">
    <property type="component" value="Plasmid p4"/>
</dbReference>
<accession>A0ABX8GF43</accession>
<dbReference type="GeneID" id="88813475"/>
<proteinExistence type="predicted"/>
<gene>
    <name evidence="1" type="ORF">KKI46_17365</name>
</gene>
<keyword evidence="1" id="KW-0614">Plasmid</keyword>
<evidence type="ECO:0000313" key="2">
    <source>
        <dbReference type="Proteomes" id="UP000679498"/>
    </source>
</evidence>
<evidence type="ECO:0000313" key="1">
    <source>
        <dbReference type="EMBL" id="QWB32009.1"/>
    </source>
</evidence>
<dbReference type="EMBL" id="CP075901">
    <property type="protein sequence ID" value="QWB32009.1"/>
    <property type="molecule type" value="Genomic_DNA"/>
</dbReference>
<organism evidence="1 2">
    <name type="scientific">Exiguobacterium acetylicum</name>
    <name type="common">Brevibacterium acetylicum</name>
    <dbReference type="NCBI Taxonomy" id="41170"/>
    <lineage>
        <taxon>Bacteria</taxon>
        <taxon>Bacillati</taxon>
        <taxon>Bacillota</taxon>
        <taxon>Bacilli</taxon>
        <taxon>Bacillales</taxon>
        <taxon>Bacillales Family XII. Incertae Sedis</taxon>
        <taxon>Exiguobacterium</taxon>
    </lineage>
</organism>
<protein>
    <submittedName>
        <fullName evidence="1">Uncharacterized protein</fullName>
    </submittedName>
</protein>